<comment type="caution">
    <text evidence="1">The sequence shown here is derived from an EMBL/GenBank/DDBJ whole genome shotgun (WGS) entry which is preliminary data.</text>
</comment>
<protein>
    <submittedName>
        <fullName evidence="1">Uncharacterized protein</fullName>
    </submittedName>
</protein>
<evidence type="ECO:0000313" key="1">
    <source>
        <dbReference type="EMBL" id="CAI0376408.1"/>
    </source>
</evidence>
<dbReference type="EMBL" id="CAMGYJ010000002">
    <property type="protein sequence ID" value="CAI0376408.1"/>
    <property type="molecule type" value="Genomic_DNA"/>
</dbReference>
<sequence length="70" mass="8434">MVVIIPPFPSMKNEQKLKKAKLREKPCIYQFVSIRFFGQHLYENHVNHVNFGIKFYENHVNFGIKFYENS</sequence>
<accession>A0AAV0GUT1</accession>
<gene>
    <name evidence="1" type="ORF">LITE_LOCUS996</name>
</gene>
<evidence type="ECO:0000313" key="2">
    <source>
        <dbReference type="Proteomes" id="UP001154282"/>
    </source>
</evidence>
<name>A0AAV0GUT1_9ROSI</name>
<proteinExistence type="predicted"/>
<reference evidence="1" key="1">
    <citation type="submission" date="2022-08" db="EMBL/GenBank/DDBJ databases">
        <authorList>
            <person name="Gutierrez-Valencia J."/>
        </authorList>
    </citation>
    <scope>NUCLEOTIDE SEQUENCE</scope>
</reference>
<organism evidence="1 2">
    <name type="scientific">Linum tenue</name>
    <dbReference type="NCBI Taxonomy" id="586396"/>
    <lineage>
        <taxon>Eukaryota</taxon>
        <taxon>Viridiplantae</taxon>
        <taxon>Streptophyta</taxon>
        <taxon>Embryophyta</taxon>
        <taxon>Tracheophyta</taxon>
        <taxon>Spermatophyta</taxon>
        <taxon>Magnoliopsida</taxon>
        <taxon>eudicotyledons</taxon>
        <taxon>Gunneridae</taxon>
        <taxon>Pentapetalae</taxon>
        <taxon>rosids</taxon>
        <taxon>fabids</taxon>
        <taxon>Malpighiales</taxon>
        <taxon>Linaceae</taxon>
        <taxon>Linum</taxon>
    </lineage>
</organism>
<dbReference type="AlphaFoldDB" id="A0AAV0GUT1"/>
<keyword evidence="2" id="KW-1185">Reference proteome</keyword>
<dbReference type="Proteomes" id="UP001154282">
    <property type="component" value="Unassembled WGS sequence"/>
</dbReference>